<dbReference type="PANTHER" id="PTHR19328">
    <property type="entry name" value="HEDGEHOG-INTERACTING PROTEIN"/>
    <property type="match status" value="1"/>
</dbReference>
<evidence type="ECO:0000256" key="1">
    <source>
        <dbReference type="SAM" id="SignalP"/>
    </source>
</evidence>
<evidence type="ECO:0000259" key="2">
    <source>
        <dbReference type="Pfam" id="PF07995"/>
    </source>
</evidence>
<reference evidence="3 4" key="1">
    <citation type="submission" date="2024-11" db="EMBL/GenBank/DDBJ databases">
        <title>Chromosome-level genome assembly of the freshwater bivalve Anodonta woodiana.</title>
        <authorList>
            <person name="Chen X."/>
        </authorList>
    </citation>
    <scope>NUCLEOTIDE SEQUENCE [LARGE SCALE GENOMIC DNA]</scope>
    <source>
        <strain evidence="3">MN2024</strain>
        <tissue evidence="3">Gills</tissue>
    </source>
</reference>
<dbReference type="Pfam" id="PF07995">
    <property type="entry name" value="GSDH"/>
    <property type="match status" value="1"/>
</dbReference>
<dbReference type="InterPro" id="IPR011042">
    <property type="entry name" value="6-blade_b-propeller_TolB-like"/>
</dbReference>
<dbReference type="EMBL" id="JBJQND010000006">
    <property type="protein sequence ID" value="KAL3874842.1"/>
    <property type="molecule type" value="Genomic_DNA"/>
</dbReference>
<comment type="caution">
    <text evidence="3">The sequence shown here is derived from an EMBL/GenBank/DDBJ whole genome shotgun (WGS) entry which is preliminary data.</text>
</comment>
<name>A0ABD3WLZ7_SINWO</name>
<feature type="signal peptide" evidence="1">
    <location>
        <begin position="1"/>
        <end position="19"/>
    </location>
</feature>
<keyword evidence="1" id="KW-0732">Signal</keyword>
<feature type="domain" description="Glucose/Sorbosone dehydrogenase" evidence="2">
    <location>
        <begin position="36"/>
        <end position="351"/>
    </location>
</feature>
<feature type="chain" id="PRO_5044834212" description="Glucose/Sorbosone dehydrogenase domain-containing protein" evidence="1">
    <location>
        <begin position="20"/>
        <end position="441"/>
    </location>
</feature>
<protein>
    <recommendedName>
        <fullName evidence="2">Glucose/Sorbosone dehydrogenase domain-containing protein</fullName>
    </recommendedName>
</protein>
<keyword evidence="4" id="KW-1185">Reference proteome</keyword>
<sequence>MEWTRVVVITLVMVHVTSSADSECFCLKEIASNLRNPLQMAHTVVNQEEVYLIAEQTGTIKSVNVKSSIIHDYIDLQELIVIENRFREERGLLGFALHPKFVNNLKLYTYSIRNFKKDYAVISEIKRSGTVLDERILLAIPIPGEQRNGGQLLFGIDGYLYIFIGDGAESSNTSRAQDRTSLLGKVLRLDVDSFEIVNDKIQYYKVPEENPFINDTDWRPEIFALGTRNMWRCSVDSGDPSTGEGKGTIYCGDTGDDLQEEVDIITKGSNYGWNYREGNICLNATMCSKIANEVHPIHTFNHSDGISAIVGGPLYRGTRFPGLAGKYIFGDFGSGHLYMLQHNSSENWQRSELNLCQKNKCGCKALATPRQFLLAIGEGNSGEMFLLMTDNIVAKSTTAGAVYELVPPLADTKPVTCGSVSSRSFIGLLIGSTFLFLHNYF</sequence>
<gene>
    <name evidence="3" type="ORF">ACJMK2_037804</name>
</gene>
<evidence type="ECO:0000313" key="3">
    <source>
        <dbReference type="EMBL" id="KAL3874842.1"/>
    </source>
</evidence>
<organism evidence="3 4">
    <name type="scientific">Sinanodonta woodiana</name>
    <name type="common">Chinese pond mussel</name>
    <name type="synonym">Anodonta woodiana</name>
    <dbReference type="NCBI Taxonomy" id="1069815"/>
    <lineage>
        <taxon>Eukaryota</taxon>
        <taxon>Metazoa</taxon>
        <taxon>Spiralia</taxon>
        <taxon>Lophotrochozoa</taxon>
        <taxon>Mollusca</taxon>
        <taxon>Bivalvia</taxon>
        <taxon>Autobranchia</taxon>
        <taxon>Heteroconchia</taxon>
        <taxon>Palaeoheterodonta</taxon>
        <taxon>Unionida</taxon>
        <taxon>Unionoidea</taxon>
        <taxon>Unionidae</taxon>
        <taxon>Unioninae</taxon>
        <taxon>Sinanodonta</taxon>
    </lineage>
</organism>
<dbReference type="Proteomes" id="UP001634394">
    <property type="component" value="Unassembled WGS sequence"/>
</dbReference>
<dbReference type="InterPro" id="IPR012938">
    <property type="entry name" value="Glc/Sorbosone_DH"/>
</dbReference>
<dbReference type="Gene3D" id="2.120.10.30">
    <property type="entry name" value="TolB, C-terminal domain"/>
    <property type="match status" value="1"/>
</dbReference>
<dbReference type="InterPro" id="IPR011041">
    <property type="entry name" value="Quinoprot_gluc/sorb_DH_b-prop"/>
</dbReference>
<dbReference type="AlphaFoldDB" id="A0ABD3WLZ7"/>
<evidence type="ECO:0000313" key="4">
    <source>
        <dbReference type="Proteomes" id="UP001634394"/>
    </source>
</evidence>
<proteinExistence type="predicted"/>
<accession>A0ABD3WLZ7</accession>
<dbReference type="SUPFAM" id="SSF50952">
    <property type="entry name" value="Soluble quinoprotein glucose dehydrogenase"/>
    <property type="match status" value="1"/>
</dbReference>
<dbReference type="PANTHER" id="PTHR19328:SF75">
    <property type="entry name" value="ALDOSE SUGAR DEHYDROGENASE YLII"/>
    <property type="match status" value="1"/>
</dbReference>